<evidence type="ECO:0000256" key="3">
    <source>
        <dbReference type="ARBA" id="ARBA00022553"/>
    </source>
</evidence>
<keyword evidence="6" id="KW-0418">Kinase</keyword>
<dbReference type="CDD" id="cd05123">
    <property type="entry name" value="STKc_AGC"/>
    <property type="match status" value="1"/>
</dbReference>
<dbReference type="OrthoDB" id="68483at2759"/>
<evidence type="ECO:0000256" key="7">
    <source>
        <dbReference type="ARBA" id="ARBA00022840"/>
    </source>
</evidence>
<evidence type="ECO:0000313" key="12">
    <source>
        <dbReference type="EMBL" id="KAF5355275.1"/>
    </source>
</evidence>
<evidence type="ECO:0000256" key="8">
    <source>
        <dbReference type="ARBA" id="ARBA00047899"/>
    </source>
</evidence>
<evidence type="ECO:0000259" key="11">
    <source>
        <dbReference type="PROSITE" id="PS50011"/>
    </source>
</evidence>
<evidence type="ECO:0000256" key="5">
    <source>
        <dbReference type="ARBA" id="ARBA00022741"/>
    </source>
</evidence>
<dbReference type="AlphaFoldDB" id="A0A8H5D856"/>
<dbReference type="PANTHER" id="PTHR24356:SF1">
    <property type="entry name" value="SERINE_THREONINE-PROTEIN KINASE GREATWALL"/>
    <property type="match status" value="1"/>
</dbReference>
<sequence length="426" mass="48731">MSPAQYRQYPSFSSNPSSSTCHDSYPCRRIDLADLDFLKLISGGGSGKVFLVRDRVQMQYLALKVMPKRRELNTVSNVLNERKTHSALSLEDNRYFLPLVASWHDEVNYYIATEYLPGGDLALHLAKHRIFSEQRAKFYVCEIILALEELHAHKIIHRDLKPSNIMLKADGHIVLGDFGISRHFESRDPSAAFERDSMDSAICLPHKRFDAASYLTSDDCGTTYYMAPEQHLCMKYSFEVDYWALGVILYRMLTGLMPFGQTSSSKHEIACSVIHDELRFPNTVFISPEAQDFIRGLLVKDPGERIHFSEIKNDPFFDGVNWAAVSRCQLPSSWRPYIPPNPRHPHTVLPFEYGTPFDYHSDPLPSFTWYRPSDLRKRRDMASLPSEYTPHPCKDITSIGKLMRPLKQGLGTLFGTGKGQTRQKRG</sequence>
<dbReference type="PANTHER" id="PTHR24356">
    <property type="entry name" value="SERINE/THREONINE-PROTEIN KINASE"/>
    <property type="match status" value="1"/>
</dbReference>
<keyword evidence="5" id="KW-0547">Nucleotide-binding</keyword>
<feature type="region of interest" description="Disordered" evidence="10">
    <location>
        <begin position="1"/>
        <end position="21"/>
    </location>
</feature>
<dbReference type="PROSITE" id="PS50011">
    <property type="entry name" value="PROTEIN_KINASE_DOM"/>
    <property type="match status" value="1"/>
</dbReference>
<proteinExistence type="predicted"/>
<comment type="catalytic activity">
    <reaction evidence="9">
        <text>L-seryl-[protein] + ATP = O-phospho-L-seryl-[protein] + ADP + H(+)</text>
        <dbReference type="Rhea" id="RHEA:17989"/>
        <dbReference type="Rhea" id="RHEA-COMP:9863"/>
        <dbReference type="Rhea" id="RHEA-COMP:11604"/>
        <dbReference type="ChEBI" id="CHEBI:15378"/>
        <dbReference type="ChEBI" id="CHEBI:29999"/>
        <dbReference type="ChEBI" id="CHEBI:30616"/>
        <dbReference type="ChEBI" id="CHEBI:83421"/>
        <dbReference type="ChEBI" id="CHEBI:456216"/>
        <dbReference type="EC" id="2.7.11.1"/>
    </reaction>
</comment>
<feature type="compositionally biased region" description="Low complexity" evidence="10">
    <location>
        <begin position="10"/>
        <end position="19"/>
    </location>
</feature>
<protein>
    <recommendedName>
        <fullName evidence="1">non-specific serine/threonine protein kinase</fullName>
        <ecNumber evidence="1">2.7.11.1</ecNumber>
    </recommendedName>
</protein>
<dbReference type="InterPro" id="IPR045270">
    <property type="entry name" value="STKc_AGC"/>
</dbReference>
<dbReference type="SUPFAM" id="SSF56112">
    <property type="entry name" value="Protein kinase-like (PK-like)"/>
    <property type="match status" value="1"/>
</dbReference>
<dbReference type="PROSITE" id="PS00108">
    <property type="entry name" value="PROTEIN_KINASE_ST"/>
    <property type="match status" value="1"/>
</dbReference>
<dbReference type="GO" id="GO:0007010">
    <property type="term" value="P:cytoskeleton organization"/>
    <property type="evidence" value="ECO:0007669"/>
    <property type="project" value="UniProtKB-ARBA"/>
</dbReference>
<dbReference type="InterPro" id="IPR050236">
    <property type="entry name" value="Ser_Thr_kinase_AGC"/>
</dbReference>
<dbReference type="SMART" id="SM00220">
    <property type="entry name" value="S_TKc"/>
    <property type="match status" value="1"/>
</dbReference>
<reference evidence="12 13" key="1">
    <citation type="journal article" date="2020" name="ISME J.">
        <title>Uncovering the hidden diversity of litter-decomposition mechanisms in mushroom-forming fungi.</title>
        <authorList>
            <person name="Floudas D."/>
            <person name="Bentzer J."/>
            <person name="Ahren D."/>
            <person name="Johansson T."/>
            <person name="Persson P."/>
            <person name="Tunlid A."/>
        </authorList>
    </citation>
    <scope>NUCLEOTIDE SEQUENCE [LARGE SCALE GENOMIC DNA]</scope>
    <source>
        <strain evidence="12 13">CBS 291.85</strain>
    </source>
</reference>
<dbReference type="Gene3D" id="1.10.510.10">
    <property type="entry name" value="Transferase(Phosphotransferase) domain 1"/>
    <property type="match status" value="1"/>
</dbReference>
<comment type="caution">
    <text evidence="12">The sequence shown here is derived from an EMBL/GenBank/DDBJ whole genome shotgun (WGS) entry which is preliminary data.</text>
</comment>
<name>A0A8H5D856_9AGAR</name>
<accession>A0A8H5D856</accession>
<dbReference type="InterPro" id="IPR011009">
    <property type="entry name" value="Kinase-like_dom_sf"/>
</dbReference>
<dbReference type="EMBL" id="JAACJM010000057">
    <property type="protein sequence ID" value="KAF5355275.1"/>
    <property type="molecule type" value="Genomic_DNA"/>
</dbReference>
<evidence type="ECO:0000256" key="1">
    <source>
        <dbReference type="ARBA" id="ARBA00012513"/>
    </source>
</evidence>
<keyword evidence="2" id="KW-0723">Serine/threonine-protein kinase</keyword>
<gene>
    <name evidence="12" type="ORF">D9758_006061</name>
</gene>
<evidence type="ECO:0000256" key="10">
    <source>
        <dbReference type="SAM" id="MobiDB-lite"/>
    </source>
</evidence>
<organism evidence="12 13">
    <name type="scientific">Tetrapyrgos nigripes</name>
    <dbReference type="NCBI Taxonomy" id="182062"/>
    <lineage>
        <taxon>Eukaryota</taxon>
        <taxon>Fungi</taxon>
        <taxon>Dikarya</taxon>
        <taxon>Basidiomycota</taxon>
        <taxon>Agaricomycotina</taxon>
        <taxon>Agaricomycetes</taxon>
        <taxon>Agaricomycetidae</taxon>
        <taxon>Agaricales</taxon>
        <taxon>Marasmiineae</taxon>
        <taxon>Marasmiaceae</taxon>
        <taxon>Tetrapyrgos</taxon>
    </lineage>
</organism>
<evidence type="ECO:0000256" key="6">
    <source>
        <dbReference type="ARBA" id="ARBA00022777"/>
    </source>
</evidence>
<dbReference type="Gene3D" id="3.30.200.20">
    <property type="entry name" value="Phosphorylase Kinase, domain 1"/>
    <property type="match status" value="1"/>
</dbReference>
<feature type="domain" description="Protein kinase" evidence="11">
    <location>
        <begin position="35"/>
        <end position="317"/>
    </location>
</feature>
<keyword evidence="3" id="KW-0597">Phosphoprotein</keyword>
<dbReference type="InterPro" id="IPR008271">
    <property type="entry name" value="Ser/Thr_kinase_AS"/>
</dbReference>
<evidence type="ECO:0000256" key="4">
    <source>
        <dbReference type="ARBA" id="ARBA00022679"/>
    </source>
</evidence>
<dbReference type="Proteomes" id="UP000559256">
    <property type="component" value="Unassembled WGS sequence"/>
</dbReference>
<dbReference type="GO" id="GO:0004674">
    <property type="term" value="F:protein serine/threonine kinase activity"/>
    <property type="evidence" value="ECO:0007669"/>
    <property type="project" value="UniProtKB-KW"/>
</dbReference>
<keyword evidence="7" id="KW-0067">ATP-binding</keyword>
<evidence type="ECO:0000313" key="13">
    <source>
        <dbReference type="Proteomes" id="UP000559256"/>
    </source>
</evidence>
<comment type="catalytic activity">
    <reaction evidence="8">
        <text>L-threonyl-[protein] + ATP = O-phospho-L-threonyl-[protein] + ADP + H(+)</text>
        <dbReference type="Rhea" id="RHEA:46608"/>
        <dbReference type="Rhea" id="RHEA-COMP:11060"/>
        <dbReference type="Rhea" id="RHEA-COMP:11605"/>
        <dbReference type="ChEBI" id="CHEBI:15378"/>
        <dbReference type="ChEBI" id="CHEBI:30013"/>
        <dbReference type="ChEBI" id="CHEBI:30616"/>
        <dbReference type="ChEBI" id="CHEBI:61977"/>
        <dbReference type="ChEBI" id="CHEBI:456216"/>
        <dbReference type="EC" id="2.7.11.1"/>
    </reaction>
</comment>
<dbReference type="FunFam" id="1.10.510.10:FF:000024">
    <property type="entry name" value="Probable serine/threonine-protein kinase cot-1"/>
    <property type="match status" value="1"/>
</dbReference>
<dbReference type="GO" id="GO:0005524">
    <property type="term" value="F:ATP binding"/>
    <property type="evidence" value="ECO:0007669"/>
    <property type="project" value="UniProtKB-KW"/>
</dbReference>
<keyword evidence="4" id="KW-0808">Transferase</keyword>
<evidence type="ECO:0000256" key="9">
    <source>
        <dbReference type="ARBA" id="ARBA00048679"/>
    </source>
</evidence>
<dbReference type="InterPro" id="IPR000719">
    <property type="entry name" value="Prot_kinase_dom"/>
</dbReference>
<evidence type="ECO:0000256" key="2">
    <source>
        <dbReference type="ARBA" id="ARBA00022527"/>
    </source>
</evidence>
<dbReference type="EC" id="2.7.11.1" evidence="1"/>
<keyword evidence="13" id="KW-1185">Reference proteome</keyword>
<dbReference type="Pfam" id="PF00069">
    <property type="entry name" value="Pkinase"/>
    <property type="match status" value="1"/>
</dbReference>